<keyword evidence="3" id="KW-1185">Reference proteome</keyword>
<sequence length="769" mass="84638">MSLTAPYSNELRLGQGFNSYTHEPRLQGAVRIVLHNPENEQVSKAEVSKPEVGVEDPDTSVPSVPEVNGTGHNGPTNGIAPKELANGSTNMKLIASAEEALYNPSSTATNLPFTLVPAPLVHPSQNVTFSTRAIENVSDIMDALNISTAISIKYGTIHGNASAGFVNESKVLESQLNYLVSVKVNNNSRVEPDVMEFQPIENIPPESFTEIYGDCFVSGFLEGGEFNAVISVSVQDKSKVRQVKQSIDLQLAVGPSPLSVGGSESVEKQHAELLQDTEITISVNWAGGGEVKKPEAPWTISSVMAVAHAFPSMVARCSSKTSAILTRYTSLRSFQEWRYKEMAENPKFGDKNLILNYAPCSVYTTDLFDALMAYKKLWKQIDTIMQDMSKWRARDPVKSDVIIKKPVPFGRNQVLSPMPQTPLAREGLSPLERAILKTNEEGCPGRSDTFHVDDPLISLDFDLAANNASREPIPLDPTALNEARLLCREAMTLITEEAARLVNHPDLAYADFDGKTGKTRMKRPNYAFPEVLRERLPIPAYNDAAHDSLSRDPASAVVQSFSHNEDLFAQMTGDEGKPHGTYRHFVSLEFNERRDHGNILCNFSIHAHHHHKWNSASRFSKAADGCIGAIGFRFVNDTELKADGCAVHTGRPHFDQPSRFKIYRPSGKIPESAEDAMGLDIAQIEVYYVPDSGMISGLAFFDKFGDQTGQALLWKAWGAGKLPTGMKKVVQKPPEDGEKWTLVGLMGYWDDSALFGSVLNRIGGVWRKC</sequence>
<gene>
    <name evidence="2" type="ORF">EJ06DRAFT_531521</name>
</gene>
<reference evidence="2" key="1">
    <citation type="journal article" date="2020" name="Stud. Mycol.">
        <title>101 Dothideomycetes genomes: a test case for predicting lifestyles and emergence of pathogens.</title>
        <authorList>
            <person name="Haridas S."/>
            <person name="Albert R."/>
            <person name="Binder M."/>
            <person name="Bloem J."/>
            <person name="Labutti K."/>
            <person name="Salamov A."/>
            <person name="Andreopoulos B."/>
            <person name="Baker S."/>
            <person name="Barry K."/>
            <person name="Bills G."/>
            <person name="Bluhm B."/>
            <person name="Cannon C."/>
            <person name="Castanera R."/>
            <person name="Culley D."/>
            <person name="Daum C."/>
            <person name="Ezra D."/>
            <person name="Gonzalez J."/>
            <person name="Henrissat B."/>
            <person name="Kuo A."/>
            <person name="Liang C."/>
            <person name="Lipzen A."/>
            <person name="Lutzoni F."/>
            <person name="Magnuson J."/>
            <person name="Mondo S."/>
            <person name="Nolan M."/>
            <person name="Ohm R."/>
            <person name="Pangilinan J."/>
            <person name="Park H.-J."/>
            <person name="Ramirez L."/>
            <person name="Alfaro M."/>
            <person name="Sun H."/>
            <person name="Tritt A."/>
            <person name="Yoshinaga Y."/>
            <person name="Zwiers L.-H."/>
            <person name="Turgeon B."/>
            <person name="Goodwin S."/>
            <person name="Spatafora J."/>
            <person name="Crous P."/>
            <person name="Grigoriev I."/>
        </authorList>
    </citation>
    <scope>NUCLEOTIDE SEQUENCE</scope>
    <source>
        <strain evidence="2">CBS 262.69</strain>
    </source>
</reference>
<dbReference type="AlphaFoldDB" id="A0A6G1HTG7"/>
<evidence type="ECO:0000256" key="1">
    <source>
        <dbReference type="SAM" id="MobiDB-lite"/>
    </source>
</evidence>
<dbReference type="OrthoDB" id="3231004at2759"/>
<feature type="region of interest" description="Disordered" evidence="1">
    <location>
        <begin position="40"/>
        <end position="81"/>
    </location>
</feature>
<name>A0A6G1HTG7_9PEZI</name>
<organism evidence="2 3">
    <name type="scientific">Trichodelitschia bisporula</name>
    <dbReference type="NCBI Taxonomy" id="703511"/>
    <lineage>
        <taxon>Eukaryota</taxon>
        <taxon>Fungi</taxon>
        <taxon>Dikarya</taxon>
        <taxon>Ascomycota</taxon>
        <taxon>Pezizomycotina</taxon>
        <taxon>Dothideomycetes</taxon>
        <taxon>Dothideomycetes incertae sedis</taxon>
        <taxon>Phaeotrichales</taxon>
        <taxon>Phaeotrichaceae</taxon>
        <taxon>Trichodelitschia</taxon>
    </lineage>
</organism>
<protein>
    <recommendedName>
        <fullName evidence="4">Jacalin-type lectin domain-containing protein</fullName>
    </recommendedName>
</protein>
<feature type="compositionally biased region" description="Basic and acidic residues" evidence="1">
    <location>
        <begin position="40"/>
        <end position="49"/>
    </location>
</feature>
<evidence type="ECO:0008006" key="4">
    <source>
        <dbReference type="Google" id="ProtNLM"/>
    </source>
</evidence>
<dbReference type="Proteomes" id="UP000799640">
    <property type="component" value="Unassembled WGS sequence"/>
</dbReference>
<proteinExistence type="predicted"/>
<evidence type="ECO:0000313" key="3">
    <source>
        <dbReference type="Proteomes" id="UP000799640"/>
    </source>
</evidence>
<dbReference type="EMBL" id="ML996698">
    <property type="protein sequence ID" value="KAF2399201.1"/>
    <property type="molecule type" value="Genomic_DNA"/>
</dbReference>
<accession>A0A6G1HTG7</accession>
<evidence type="ECO:0000313" key="2">
    <source>
        <dbReference type="EMBL" id="KAF2399201.1"/>
    </source>
</evidence>